<comment type="similarity">
    <text evidence="1">Belongs to the AHA1 family.</text>
</comment>
<evidence type="ECO:0000259" key="2">
    <source>
        <dbReference type="Pfam" id="PF08327"/>
    </source>
</evidence>
<dbReference type="Pfam" id="PF08327">
    <property type="entry name" value="AHSA1"/>
    <property type="match status" value="1"/>
</dbReference>
<organism evidence="3 4">
    <name type="scientific">Mucilaginibacter jinjuensis</name>
    <dbReference type="NCBI Taxonomy" id="1176721"/>
    <lineage>
        <taxon>Bacteria</taxon>
        <taxon>Pseudomonadati</taxon>
        <taxon>Bacteroidota</taxon>
        <taxon>Sphingobacteriia</taxon>
        <taxon>Sphingobacteriales</taxon>
        <taxon>Sphingobacteriaceae</taxon>
        <taxon>Mucilaginibacter</taxon>
    </lineage>
</organism>
<dbReference type="InterPro" id="IPR023393">
    <property type="entry name" value="START-like_dom_sf"/>
</dbReference>
<sequence>MAADTSNREIISTRIINHPQEKVFNAWTNPDQLKNWWGPNGFTNTFHQFSATPGGQWNYTMHGPDVHNYENESVFEEINAPEQVVIYHTSKPEFHLIGTFEAVDDQHTKITFHQIFNEASVYEAVKHICIPANEENLDRLEKVLEG</sequence>
<proteinExistence type="inferred from homology"/>
<name>A0ABY7T0Z2_9SPHI</name>
<reference evidence="3 4" key="1">
    <citation type="submission" date="2023-02" db="EMBL/GenBank/DDBJ databases">
        <title>Genome sequence of Mucilaginibacter jinjuensis strain KACC 16571.</title>
        <authorList>
            <person name="Kim S."/>
            <person name="Heo J."/>
            <person name="Kwon S.-W."/>
        </authorList>
    </citation>
    <scope>NUCLEOTIDE SEQUENCE [LARGE SCALE GENOMIC DNA]</scope>
    <source>
        <strain evidence="3 4">KACC 16571</strain>
    </source>
</reference>
<dbReference type="Gene3D" id="3.30.530.20">
    <property type="match status" value="1"/>
</dbReference>
<evidence type="ECO:0000256" key="1">
    <source>
        <dbReference type="ARBA" id="ARBA00006817"/>
    </source>
</evidence>
<dbReference type="CDD" id="cd08894">
    <property type="entry name" value="SRPBCC_CalC_Aha1-like_1"/>
    <property type="match status" value="1"/>
</dbReference>
<dbReference type="SUPFAM" id="SSF55961">
    <property type="entry name" value="Bet v1-like"/>
    <property type="match status" value="1"/>
</dbReference>
<feature type="domain" description="Activator of Hsp90 ATPase homologue 1/2-like C-terminal" evidence="2">
    <location>
        <begin position="18"/>
        <end position="145"/>
    </location>
</feature>
<dbReference type="Proteomes" id="UP001216139">
    <property type="component" value="Chromosome"/>
</dbReference>
<keyword evidence="4" id="KW-1185">Reference proteome</keyword>
<dbReference type="RefSeq" id="WP_273627943.1">
    <property type="nucleotide sequence ID" value="NZ_CP117167.1"/>
</dbReference>
<accession>A0ABY7T0Z2</accession>
<gene>
    <name evidence="3" type="ORF">PQO05_14040</name>
</gene>
<dbReference type="EMBL" id="CP117167">
    <property type="protein sequence ID" value="WCT09850.1"/>
    <property type="molecule type" value="Genomic_DNA"/>
</dbReference>
<dbReference type="InterPro" id="IPR013538">
    <property type="entry name" value="ASHA1/2-like_C"/>
</dbReference>
<protein>
    <submittedName>
        <fullName evidence="3">SRPBCC family protein</fullName>
    </submittedName>
</protein>
<evidence type="ECO:0000313" key="4">
    <source>
        <dbReference type="Proteomes" id="UP001216139"/>
    </source>
</evidence>
<evidence type="ECO:0000313" key="3">
    <source>
        <dbReference type="EMBL" id="WCT09850.1"/>
    </source>
</evidence>